<keyword evidence="1" id="KW-0645">Protease</keyword>
<reference evidence="7" key="1">
    <citation type="journal article" date="2014" name="Front. Microbiol.">
        <title>High frequency of phylogenetically diverse reductive dehalogenase-homologous genes in deep subseafloor sedimentary metagenomes.</title>
        <authorList>
            <person name="Kawai M."/>
            <person name="Futagami T."/>
            <person name="Toyoda A."/>
            <person name="Takaki Y."/>
            <person name="Nishi S."/>
            <person name="Hori S."/>
            <person name="Arai W."/>
            <person name="Tsubouchi T."/>
            <person name="Morono Y."/>
            <person name="Uchiyama I."/>
            <person name="Ito T."/>
            <person name="Fujiyama A."/>
            <person name="Inagaki F."/>
            <person name="Takami H."/>
        </authorList>
    </citation>
    <scope>NUCLEOTIDE SEQUENCE</scope>
    <source>
        <strain evidence="7">Expedition CK06-06</strain>
    </source>
</reference>
<dbReference type="PANTHER" id="PTHR30471">
    <property type="entry name" value="DNA REPAIR PROTEIN RADC"/>
    <property type="match status" value="1"/>
</dbReference>
<evidence type="ECO:0000313" key="7">
    <source>
        <dbReference type="EMBL" id="GAI16673.1"/>
    </source>
</evidence>
<dbReference type="Pfam" id="PF04002">
    <property type="entry name" value="RadC"/>
    <property type="match status" value="1"/>
</dbReference>
<evidence type="ECO:0000256" key="5">
    <source>
        <dbReference type="ARBA" id="ARBA00023049"/>
    </source>
</evidence>
<dbReference type="PROSITE" id="PS01302">
    <property type="entry name" value="UPF0758"/>
    <property type="match status" value="1"/>
</dbReference>
<accession>X1LC48</accession>
<evidence type="ECO:0000259" key="6">
    <source>
        <dbReference type="PROSITE" id="PS50249"/>
    </source>
</evidence>
<gene>
    <name evidence="7" type="ORF">S06H3_18723</name>
</gene>
<keyword evidence="2" id="KW-0479">Metal-binding</keyword>
<proteinExistence type="predicted"/>
<organism evidence="7">
    <name type="scientific">marine sediment metagenome</name>
    <dbReference type="NCBI Taxonomy" id="412755"/>
    <lineage>
        <taxon>unclassified sequences</taxon>
        <taxon>metagenomes</taxon>
        <taxon>ecological metagenomes</taxon>
    </lineage>
</organism>
<dbReference type="PANTHER" id="PTHR30471:SF3">
    <property type="entry name" value="UPF0758 PROTEIN YEES-RELATED"/>
    <property type="match status" value="1"/>
</dbReference>
<keyword evidence="3" id="KW-0378">Hydrolase</keyword>
<dbReference type="InterPro" id="IPR037518">
    <property type="entry name" value="MPN"/>
</dbReference>
<dbReference type="GO" id="GO:0046872">
    <property type="term" value="F:metal ion binding"/>
    <property type="evidence" value="ECO:0007669"/>
    <property type="project" value="UniProtKB-KW"/>
</dbReference>
<dbReference type="GO" id="GO:0006508">
    <property type="term" value="P:proteolysis"/>
    <property type="evidence" value="ECO:0007669"/>
    <property type="project" value="UniProtKB-KW"/>
</dbReference>
<keyword evidence="4" id="KW-0862">Zinc</keyword>
<evidence type="ECO:0000256" key="3">
    <source>
        <dbReference type="ARBA" id="ARBA00022801"/>
    </source>
</evidence>
<evidence type="ECO:0000256" key="4">
    <source>
        <dbReference type="ARBA" id="ARBA00022833"/>
    </source>
</evidence>
<comment type="caution">
    <text evidence="7">The sequence shown here is derived from an EMBL/GenBank/DDBJ whole genome shotgun (WGS) entry which is preliminary data.</text>
</comment>
<protein>
    <recommendedName>
        <fullName evidence="6">MPN domain-containing protein</fullName>
    </recommendedName>
</protein>
<dbReference type="EMBL" id="BARV01009505">
    <property type="protein sequence ID" value="GAI16673.1"/>
    <property type="molecule type" value="Genomic_DNA"/>
</dbReference>
<dbReference type="InterPro" id="IPR025657">
    <property type="entry name" value="RadC_JAB"/>
</dbReference>
<evidence type="ECO:0000256" key="1">
    <source>
        <dbReference type="ARBA" id="ARBA00022670"/>
    </source>
</evidence>
<keyword evidence="5" id="KW-0482">Metalloprotease</keyword>
<dbReference type="InterPro" id="IPR020891">
    <property type="entry name" value="UPF0758_CS"/>
</dbReference>
<sequence>MKANSYIREVEAVFKTNGTKRKVKIKCSKDAYELFCDLKDATQEKLVTLHLAGDNTILCFQVVHIGSINSAFCEPADIIRTALITGAVGLILIHNHPSGDPIPSPQDKDAIKQVKEACQLFHLNLFDSIIIGKESYYSAADGKEI</sequence>
<feature type="domain" description="MPN" evidence="6">
    <location>
        <begin position="25"/>
        <end position="145"/>
    </location>
</feature>
<dbReference type="InterPro" id="IPR001405">
    <property type="entry name" value="UPF0758"/>
</dbReference>
<dbReference type="AlphaFoldDB" id="X1LC48"/>
<dbReference type="GO" id="GO:0008237">
    <property type="term" value="F:metallopeptidase activity"/>
    <property type="evidence" value="ECO:0007669"/>
    <property type="project" value="UniProtKB-KW"/>
</dbReference>
<dbReference type="Gene3D" id="3.40.140.10">
    <property type="entry name" value="Cytidine Deaminase, domain 2"/>
    <property type="match status" value="1"/>
</dbReference>
<dbReference type="CDD" id="cd08071">
    <property type="entry name" value="MPN_DUF2466"/>
    <property type="match status" value="1"/>
</dbReference>
<dbReference type="PROSITE" id="PS50249">
    <property type="entry name" value="MPN"/>
    <property type="match status" value="1"/>
</dbReference>
<evidence type="ECO:0000256" key="2">
    <source>
        <dbReference type="ARBA" id="ARBA00022723"/>
    </source>
</evidence>
<name>X1LC48_9ZZZZ</name>